<evidence type="ECO:0000313" key="11">
    <source>
        <dbReference type="JaponicusDB" id="SJAG_01546"/>
    </source>
</evidence>
<dbReference type="PANTHER" id="PTHR47972">
    <property type="entry name" value="KINESIN-LIKE PROTEIN KLP-3"/>
    <property type="match status" value="1"/>
</dbReference>
<dbReference type="GO" id="GO:0005524">
    <property type="term" value="F:ATP binding"/>
    <property type="evidence" value="ECO:0007669"/>
    <property type="project" value="UniProtKB-UniRule"/>
</dbReference>
<dbReference type="InterPro" id="IPR001752">
    <property type="entry name" value="Kinesin_motor_dom"/>
</dbReference>
<keyword evidence="3 6" id="KW-0547">Nucleotide-binding</keyword>
<dbReference type="GO" id="GO:0005874">
    <property type="term" value="C:microtubule"/>
    <property type="evidence" value="ECO:0007669"/>
    <property type="project" value="UniProtKB-KW"/>
</dbReference>
<dbReference type="AlphaFoldDB" id="B6JY87"/>
<dbReference type="Proteomes" id="UP000001744">
    <property type="component" value="Unassembled WGS sequence"/>
</dbReference>
<accession>B6JY87</accession>
<evidence type="ECO:0000256" key="4">
    <source>
        <dbReference type="ARBA" id="ARBA00022840"/>
    </source>
</evidence>
<dbReference type="InterPro" id="IPR036961">
    <property type="entry name" value="Kinesin_motor_dom_sf"/>
</dbReference>
<dbReference type="EMBL" id="KE651168">
    <property type="protein sequence ID" value="EEB06505.1"/>
    <property type="molecule type" value="Genomic_DNA"/>
</dbReference>
<proteinExistence type="inferred from homology"/>
<evidence type="ECO:0000313" key="12">
    <source>
        <dbReference type="Proteomes" id="UP000001744"/>
    </source>
</evidence>
<keyword evidence="5 6" id="KW-0505">Motor protein</keyword>
<dbReference type="Pfam" id="PF00225">
    <property type="entry name" value="Kinesin"/>
    <property type="match status" value="1"/>
</dbReference>
<dbReference type="GeneID" id="7048732"/>
<dbReference type="PROSITE" id="PS50067">
    <property type="entry name" value="KINESIN_MOTOR_2"/>
    <property type="match status" value="1"/>
</dbReference>
<dbReference type="InterPro" id="IPR027417">
    <property type="entry name" value="P-loop_NTPase"/>
</dbReference>
<keyword evidence="8" id="KW-0175">Coiled coil</keyword>
<keyword evidence="12" id="KW-1185">Reference proteome</keyword>
<dbReference type="GO" id="GO:0007018">
    <property type="term" value="P:microtubule-based movement"/>
    <property type="evidence" value="ECO:0007669"/>
    <property type="project" value="InterPro"/>
</dbReference>
<gene>
    <name evidence="11" type="primary">pkl1</name>
    <name evidence="10" type="ORF">SJAG_01546</name>
</gene>
<feature type="domain" description="Kinesin motor" evidence="9">
    <location>
        <begin position="375"/>
        <end position="717"/>
    </location>
</feature>
<dbReference type="PANTHER" id="PTHR47972:SF45">
    <property type="entry name" value="PROTEIN CLARET SEGREGATIONAL"/>
    <property type="match status" value="1"/>
</dbReference>
<evidence type="ECO:0000256" key="5">
    <source>
        <dbReference type="ARBA" id="ARBA00023175"/>
    </source>
</evidence>
<organism evidence="10 12">
    <name type="scientific">Schizosaccharomyces japonicus (strain yFS275 / FY16936)</name>
    <name type="common">Fission yeast</name>
    <dbReference type="NCBI Taxonomy" id="402676"/>
    <lineage>
        <taxon>Eukaryota</taxon>
        <taxon>Fungi</taxon>
        <taxon>Dikarya</taxon>
        <taxon>Ascomycota</taxon>
        <taxon>Taphrinomycotina</taxon>
        <taxon>Schizosaccharomycetes</taxon>
        <taxon>Schizosaccharomycetales</taxon>
        <taxon>Schizosaccharomycetaceae</taxon>
        <taxon>Schizosaccharomyces</taxon>
    </lineage>
</organism>
<comment type="similarity">
    <text evidence="1">Belongs to the TRAFAC class myosin-kinesin ATPase superfamily. Kinesin family. KIN-14 subfamily.</text>
</comment>
<dbReference type="OMA" id="CISIKNG"/>
<sequence length="735" mass="83259">MVDQSNSPTKKSSAALSQNANSSNIFLLGGVHNDDFSMSRINRGFSNTAYGRQQTRFPTFQKPNSLLSLQQSSIRQGLDDENDIDSLENAYFDMKSKLHAKNAQFDEIQTSANTKLASLQAALDAEKKQVTELTAQVNSCSAQYTGKINGLQTQLSVERQRCADLQKQYAEKETVWNKNLAELKAKQYSEQLKWCHEFKSEIDAIRISFNEAMDEVQVNTQLKYASYEKRIVELQRAYEIQYSNEEEKHKLIVQDLQRQLNEIQQIHDETQTVGRAQLEELQSKVSEALAQIYELQRKNATLVGEINLSNQKNESLQQQMELIQSSLNSNTNDAAQLQITLDAVQRRNDELERRLMEEEKHRRRLHNVIQDLKGNIRVFCRVRPVLPVEAASISNPEIVMKFPDIHSVEPRELVLEGLRTENSLGQPSTKIYNFSFDRVFPPNSSNLDVFQELSEFVQSALDGYNVSIFAYGQTGSGKTHTMSSSDGVIPRAAAHVFQEVKRLEEKGWKYQLTAQMIEIYNERIRDLLSDETTSSRKRLEIHHDERTRRTRVTDSKCIYLETEQVMQAVLQRASERRSVAATKANERSSRSHSVFTLHIDGVHAATKEKTFGSLSLVDLAGSERLAHSQAVGDRLRETQAINKSLSCLGDVIAALASNSGNSERHHIPYRNSKLTYLLKYSLGGDAKTLMFVNVSPLRDHFAESLNSLRFATKVNSTRLGVSTRTASKPSTVIIT</sequence>
<dbReference type="Gene3D" id="1.10.287.1490">
    <property type="match status" value="1"/>
</dbReference>
<reference evidence="10 12" key="1">
    <citation type="journal article" date="2011" name="Science">
        <title>Comparative functional genomics of the fission yeasts.</title>
        <authorList>
            <person name="Rhind N."/>
            <person name="Chen Z."/>
            <person name="Yassour M."/>
            <person name="Thompson D.A."/>
            <person name="Haas B.J."/>
            <person name="Habib N."/>
            <person name="Wapinski I."/>
            <person name="Roy S."/>
            <person name="Lin M.F."/>
            <person name="Heiman D.I."/>
            <person name="Young S.K."/>
            <person name="Furuya K."/>
            <person name="Guo Y."/>
            <person name="Pidoux A."/>
            <person name="Chen H.M."/>
            <person name="Robbertse B."/>
            <person name="Goldberg J.M."/>
            <person name="Aoki K."/>
            <person name="Bayne E.H."/>
            <person name="Berlin A.M."/>
            <person name="Desjardins C.A."/>
            <person name="Dobbs E."/>
            <person name="Dukaj L."/>
            <person name="Fan L."/>
            <person name="FitzGerald M.G."/>
            <person name="French C."/>
            <person name="Gujja S."/>
            <person name="Hansen K."/>
            <person name="Keifenheim D."/>
            <person name="Levin J.Z."/>
            <person name="Mosher R.A."/>
            <person name="Mueller C.A."/>
            <person name="Pfiffner J."/>
            <person name="Priest M."/>
            <person name="Russ C."/>
            <person name="Smialowska A."/>
            <person name="Swoboda P."/>
            <person name="Sykes S.M."/>
            <person name="Vaughn M."/>
            <person name="Vengrova S."/>
            <person name="Yoder R."/>
            <person name="Zeng Q."/>
            <person name="Allshire R."/>
            <person name="Baulcombe D."/>
            <person name="Birren B.W."/>
            <person name="Brown W."/>
            <person name="Ekwall K."/>
            <person name="Kellis M."/>
            <person name="Leatherwood J."/>
            <person name="Levin H."/>
            <person name="Margalit H."/>
            <person name="Martienssen R."/>
            <person name="Nieduszynski C.A."/>
            <person name="Spatafora J.W."/>
            <person name="Friedman N."/>
            <person name="Dalgaard J.Z."/>
            <person name="Baumann P."/>
            <person name="Niki H."/>
            <person name="Regev A."/>
            <person name="Nusbaum C."/>
        </authorList>
    </citation>
    <scope>NUCLEOTIDE SEQUENCE [LARGE SCALE GENOMIC DNA]</scope>
    <source>
        <strain evidence="12">yFS275 / FY16936</strain>
    </source>
</reference>
<dbReference type="VEuPathDB" id="FungiDB:SJAG_01546"/>
<evidence type="ECO:0000256" key="3">
    <source>
        <dbReference type="ARBA" id="ARBA00022741"/>
    </source>
</evidence>
<evidence type="ECO:0000256" key="6">
    <source>
        <dbReference type="PROSITE-ProRule" id="PRU00283"/>
    </source>
</evidence>
<feature type="coiled-coil region" evidence="8">
    <location>
        <begin position="116"/>
        <end position="168"/>
    </location>
</feature>
<dbReference type="STRING" id="402676.B6JY87"/>
<dbReference type="InterPro" id="IPR027640">
    <property type="entry name" value="Kinesin-like_fam"/>
</dbReference>
<dbReference type="PROSITE" id="PS00411">
    <property type="entry name" value="KINESIN_MOTOR_1"/>
    <property type="match status" value="1"/>
</dbReference>
<evidence type="ECO:0000256" key="2">
    <source>
        <dbReference type="ARBA" id="ARBA00022701"/>
    </source>
</evidence>
<feature type="binding site" evidence="6">
    <location>
        <begin position="472"/>
        <end position="479"/>
    </location>
    <ligand>
        <name>ATP</name>
        <dbReference type="ChEBI" id="CHEBI:30616"/>
    </ligand>
</feature>
<name>B6JY87_SCHJY</name>
<dbReference type="GO" id="GO:0008017">
    <property type="term" value="F:microtubule binding"/>
    <property type="evidence" value="ECO:0007669"/>
    <property type="project" value="InterPro"/>
</dbReference>
<protein>
    <recommendedName>
        <fullName evidence="7">Kinesin-like protein</fullName>
    </recommendedName>
</protein>
<dbReference type="CDD" id="cd01366">
    <property type="entry name" value="KISc_C_terminal"/>
    <property type="match status" value="1"/>
</dbReference>
<dbReference type="PRINTS" id="PR00380">
    <property type="entry name" value="KINESINHEAVY"/>
</dbReference>
<evidence type="ECO:0000256" key="7">
    <source>
        <dbReference type="RuleBase" id="RU000394"/>
    </source>
</evidence>
<dbReference type="GO" id="GO:0003777">
    <property type="term" value="F:microtubule motor activity"/>
    <property type="evidence" value="ECO:0007669"/>
    <property type="project" value="InterPro"/>
</dbReference>
<dbReference type="SMART" id="SM00129">
    <property type="entry name" value="KISc"/>
    <property type="match status" value="1"/>
</dbReference>
<dbReference type="InterPro" id="IPR019821">
    <property type="entry name" value="Kinesin_motor_CS"/>
</dbReference>
<dbReference type="RefSeq" id="XP_002172798.1">
    <property type="nucleotide sequence ID" value="XM_002172762.2"/>
</dbReference>
<dbReference type="HOGENOM" id="CLU_001485_12_1_1"/>
<keyword evidence="2 7" id="KW-0493">Microtubule</keyword>
<feature type="coiled-coil region" evidence="8">
    <location>
        <begin position="334"/>
        <end position="368"/>
    </location>
</feature>
<evidence type="ECO:0000259" key="9">
    <source>
        <dbReference type="PROSITE" id="PS50067"/>
    </source>
</evidence>
<dbReference type="eggNOG" id="KOG0239">
    <property type="taxonomic scope" value="Eukaryota"/>
</dbReference>
<evidence type="ECO:0000256" key="8">
    <source>
        <dbReference type="SAM" id="Coils"/>
    </source>
</evidence>
<keyword evidence="4 6" id="KW-0067">ATP-binding</keyword>
<evidence type="ECO:0000256" key="1">
    <source>
        <dbReference type="ARBA" id="ARBA00010899"/>
    </source>
</evidence>
<dbReference type="OrthoDB" id="3176171at2759"/>
<dbReference type="JaponicusDB" id="SJAG_01546">
    <property type="gene designation" value="pkl1"/>
</dbReference>
<feature type="coiled-coil region" evidence="8">
    <location>
        <begin position="246"/>
        <end position="298"/>
    </location>
</feature>
<evidence type="ECO:0000313" key="10">
    <source>
        <dbReference type="EMBL" id="EEB06505.1"/>
    </source>
</evidence>
<dbReference type="Gene3D" id="3.40.850.10">
    <property type="entry name" value="Kinesin motor domain"/>
    <property type="match status" value="1"/>
</dbReference>
<dbReference type="SUPFAM" id="SSF52540">
    <property type="entry name" value="P-loop containing nucleoside triphosphate hydrolases"/>
    <property type="match status" value="1"/>
</dbReference>